<organism evidence="2">
    <name type="scientific">uncultured Phycisphaerae bacterium</name>
    <dbReference type="NCBI Taxonomy" id="904963"/>
    <lineage>
        <taxon>Bacteria</taxon>
        <taxon>Pseudomonadati</taxon>
        <taxon>Planctomycetota</taxon>
        <taxon>Phycisphaerae</taxon>
        <taxon>environmental samples</taxon>
    </lineage>
</organism>
<proteinExistence type="predicted"/>
<reference evidence="2" key="1">
    <citation type="submission" date="2020-02" db="EMBL/GenBank/DDBJ databases">
        <authorList>
            <person name="Meier V. D."/>
        </authorList>
    </citation>
    <scope>NUCLEOTIDE SEQUENCE</scope>
    <source>
        <strain evidence="2">AVDCRST_MAG64</strain>
    </source>
</reference>
<evidence type="ECO:0000256" key="1">
    <source>
        <dbReference type="SAM" id="Phobius"/>
    </source>
</evidence>
<keyword evidence="1" id="KW-0812">Transmembrane</keyword>
<dbReference type="AlphaFoldDB" id="A0A6J4N807"/>
<dbReference type="EMBL" id="CADCUQ010000159">
    <property type="protein sequence ID" value="CAA9380591.1"/>
    <property type="molecule type" value="Genomic_DNA"/>
</dbReference>
<evidence type="ECO:0000313" key="2">
    <source>
        <dbReference type="EMBL" id="CAA9380591.1"/>
    </source>
</evidence>
<keyword evidence="1" id="KW-1133">Transmembrane helix</keyword>
<sequence length="188" mass="21116">MTRPATLNYGRAARPGLRRVGRVLAAGAASVVTLCCVAWLVADRIMNADYYALKSRIEDLPGLDEIRSRGEVSYPFYLSDRVVDNFELVVAGDPTRRIVLSPTDGMFDGSGDLEVYQIGPHYFVNTMPLNRRVPSAPTMPLPREVRTVRDLIDHYDELLAAIDEWPHGEVTVTDADGSRHEYEIWLRP</sequence>
<keyword evidence="1" id="KW-0472">Membrane</keyword>
<name>A0A6J4N807_9BACT</name>
<gene>
    <name evidence="2" type="ORF">AVDCRST_MAG64-613</name>
</gene>
<protein>
    <submittedName>
        <fullName evidence="2">Uncharacterized protein</fullName>
    </submittedName>
</protein>
<feature type="transmembrane region" description="Helical" evidence="1">
    <location>
        <begin position="20"/>
        <end position="42"/>
    </location>
</feature>
<accession>A0A6J4N807</accession>